<dbReference type="STRING" id="37928.SAMN04489742_2654"/>
<feature type="transmembrane region" description="Helical" evidence="1">
    <location>
        <begin position="7"/>
        <end position="28"/>
    </location>
</feature>
<name>A0A1H1DX68_9MICC</name>
<organism evidence="2 3">
    <name type="scientific">Crystallibacter crystallopoietes</name>
    <dbReference type="NCBI Taxonomy" id="37928"/>
    <lineage>
        <taxon>Bacteria</taxon>
        <taxon>Bacillati</taxon>
        <taxon>Actinomycetota</taxon>
        <taxon>Actinomycetes</taxon>
        <taxon>Micrococcales</taxon>
        <taxon>Micrococcaceae</taxon>
        <taxon>Crystallibacter</taxon>
    </lineage>
</organism>
<dbReference type="RefSeq" id="WP_074700856.1">
    <property type="nucleotide sequence ID" value="NZ_CP018863.1"/>
</dbReference>
<gene>
    <name evidence="2" type="ORF">SAMN04489742_2654</name>
</gene>
<proteinExistence type="predicted"/>
<protein>
    <submittedName>
        <fullName evidence="2">Uncharacterized protein</fullName>
    </submittedName>
</protein>
<keyword evidence="1" id="KW-1133">Transmembrane helix</keyword>
<accession>A0A1H1DX68</accession>
<evidence type="ECO:0000313" key="2">
    <source>
        <dbReference type="EMBL" id="SDQ80963.1"/>
    </source>
</evidence>
<keyword evidence="1" id="KW-0812">Transmembrane</keyword>
<dbReference type="AlphaFoldDB" id="A0A1H1DX68"/>
<keyword evidence="3" id="KW-1185">Reference proteome</keyword>
<sequence length="288" mass="31661">MKHQLDWLVPLLLVPISYYGGLLLHTWIVTAGGDDLLTVLLELLTLLLAVVGPIVAGCFLIRALHRRFRAWRRSKGHFTKAERHRRDVEAGYAFGYHKAQVLARGLAAGAAPPHIDLWNVPLFAGEVAFYQCNATYARYYGMDGSYTHVSGFYWGRPAFVLGGLAAQGLLNSSRRKAAAAASMECWREQQFIPVIVTSHRFICCVNGRWASFDHGAVNAWYAEPDNSSLVLHYQGLPPVLFAGSESPVLSVLTTYVLSGQNGVVNNPGLQSLHRGELLAWDAVASGRS</sequence>
<dbReference type="EMBL" id="FNKH01000002">
    <property type="protein sequence ID" value="SDQ80963.1"/>
    <property type="molecule type" value="Genomic_DNA"/>
</dbReference>
<dbReference type="KEGG" id="acry:AC20117_04170"/>
<evidence type="ECO:0000256" key="1">
    <source>
        <dbReference type="SAM" id="Phobius"/>
    </source>
</evidence>
<reference evidence="2 3" key="1">
    <citation type="submission" date="2016-10" db="EMBL/GenBank/DDBJ databases">
        <authorList>
            <person name="de Groot N.N."/>
        </authorList>
    </citation>
    <scope>NUCLEOTIDE SEQUENCE [LARGE SCALE GENOMIC DNA]</scope>
    <source>
        <strain evidence="2 3">DSM 20117</strain>
    </source>
</reference>
<dbReference type="OrthoDB" id="3260856at2"/>
<evidence type="ECO:0000313" key="3">
    <source>
        <dbReference type="Proteomes" id="UP000181917"/>
    </source>
</evidence>
<keyword evidence="1" id="KW-0472">Membrane</keyword>
<feature type="transmembrane region" description="Helical" evidence="1">
    <location>
        <begin position="40"/>
        <end position="64"/>
    </location>
</feature>
<dbReference type="Proteomes" id="UP000181917">
    <property type="component" value="Unassembled WGS sequence"/>
</dbReference>